<organism evidence="1 2">
    <name type="scientific">Nelumbo nucifera</name>
    <name type="common">Sacred lotus</name>
    <dbReference type="NCBI Taxonomy" id="4432"/>
    <lineage>
        <taxon>Eukaryota</taxon>
        <taxon>Viridiplantae</taxon>
        <taxon>Streptophyta</taxon>
        <taxon>Embryophyta</taxon>
        <taxon>Tracheophyta</taxon>
        <taxon>Spermatophyta</taxon>
        <taxon>Magnoliopsida</taxon>
        <taxon>Proteales</taxon>
        <taxon>Nelumbonaceae</taxon>
        <taxon>Nelumbo</taxon>
    </lineage>
</organism>
<sequence>MACCIHLRGAGSQAVNHSYETHTLGGVAHAQNNNPPAQSHLSSAIERCWKQLEGNLQKIGWEALTNHKSIFFTAAILVVWFYVHRLNNFNVDECIH</sequence>
<comment type="caution">
    <text evidence="1">The sequence shown here is derived from an EMBL/GenBank/DDBJ whole genome shotgun (WGS) entry which is preliminary data.</text>
</comment>
<proteinExistence type="predicted"/>
<accession>A0A822XLR8</accession>
<evidence type="ECO:0000313" key="1">
    <source>
        <dbReference type="EMBL" id="DAD21217.1"/>
    </source>
</evidence>
<keyword evidence="2" id="KW-1185">Reference proteome</keyword>
<evidence type="ECO:0000313" key="2">
    <source>
        <dbReference type="Proteomes" id="UP000607653"/>
    </source>
</evidence>
<reference evidence="1 2" key="1">
    <citation type="journal article" date="2020" name="Mol. Biol. Evol.">
        <title>Distinct Expression and Methylation Patterns for Genes with Different Fates following a Single Whole-Genome Duplication in Flowering Plants.</title>
        <authorList>
            <person name="Shi T."/>
            <person name="Rahmani R.S."/>
            <person name="Gugger P.F."/>
            <person name="Wang M."/>
            <person name="Li H."/>
            <person name="Zhang Y."/>
            <person name="Li Z."/>
            <person name="Wang Q."/>
            <person name="Van de Peer Y."/>
            <person name="Marchal K."/>
            <person name="Chen J."/>
        </authorList>
    </citation>
    <scope>NUCLEOTIDE SEQUENCE [LARGE SCALE GENOMIC DNA]</scope>
    <source>
        <tissue evidence="1">Leaf</tissue>
    </source>
</reference>
<dbReference type="AlphaFoldDB" id="A0A822XLR8"/>
<protein>
    <submittedName>
        <fullName evidence="1">Uncharacterized protein</fullName>
    </submittedName>
</protein>
<gene>
    <name evidence="1" type="ORF">HUJ06_022680</name>
</gene>
<dbReference type="Proteomes" id="UP000607653">
    <property type="component" value="Unassembled WGS sequence"/>
</dbReference>
<name>A0A822XLR8_NELNU</name>
<dbReference type="EMBL" id="DUZY01000001">
    <property type="protein sequence ID" value="DAD21217.1"/>
    <property type="molecule type" value="Genomic_DNA"/>
</dbReference>